<dbReference type="eggNOG" id="KOG0234">
    <property type="taxonomic scope" value="Eukaryota"/>
</dbReference>
<dbReference type="Pfam" id="PF01591">
    <property type="entry name" value="6PF2K"/>
    <property type="match status" value="1"/>
</dbReference>
<dbReference type="Pfam" id="PF00300">
    <property type="entry name" value="His_Phos_1"/>
    <property type="match status" value="1"/>
</dbReference>
<dbReference type="RefSeq" id="XP_001415710.1">
    <property type="nucleotide sequence ID" value="XM_001415673.1"/>
</dbReference>
<dbReference type="Proteomes" id="UP000001568">
    <property type="component" value="Chromosome 1"/>
</dbReference>
<dbReference type="GO" id="GO:0005829">
    <property type="term" value="C:cytosol"/>
    <property type="evidence" value="ECO:0007669"/>
    <property type="project" value="TreeGrafter"/>
</dbReference>
<protein>
    <recommendedName>
        <fullName evidence="4">6-phosphofructo-2-kinase domain-containing protein</fullName>
    </recommendedName>
</protein>
<evidence type="ECO:0000313" key="6">
    <source>
        <dbReference type="Proteomes" id="UP000001568"/>
    </source>
</evidence>
<evidence type="ECO:0000256" key="1">
    <source>
        <dbReference type="ARBA" id="ARBA00022741"/>
    </source>
</evidence>
<reference evidence="5 6" key="1">
    <citation type="journal article" date="2007" name="Proc. Natl. Acad. Sci. U.S.A.">
        <title>The tiny eukaryote Ostreococcus provides genomic insights into the paradox of plankton speciation.</title>
        <authorList>
            <person name="Palenik B."/>
            <person name="Grimwood J."/>
            <person name="Aerts A."/>
            <person name="Rouze P."/>
            <person name="Salamov A."/>
            <person name="Putnam N."/>
            <person name="Dupont C."/>
            <person name="Jorgensen R."/>
            <person name="Derelle E."/>
            <person name="Rombauts S."/>
            <person name="Zhou K."/>
            <person name="Otillar R."/>
            <person name="Merchant S.S."/>
            <person name="Podell S."/>
            <person name="Gaasterland T."/>
            <person name="Napoli C."/>
            <person name="Gendler K."/>
            <person name="Manuell A."/>
            <person name="Tai V."/>
            <person name="Vallon O."/>
            <person name="Piganeau G."/>
            <person name="Jancek S."/>
            <person name="Heijde M."/>
            <person name="Jabbari K."/>
            <person name="Bowler C."/>
            <person name="Lohr M."/>
            <person name="Robbens S."/>
            <person name="Werner G."/>
            <person name="Dubchak I."/>
            <person name="Pazour G.J."/>
            <person name="Ren Q."/>
            <person name="Paulsen I."/>
            <person name="Delwiche C."/>
            <person name="Schmutz J."/>
            <person name="Rokhsar D."/>
            <person name="Van de Peer Y."/>
            <person name="Moreau H."/>
            <person name="Grigoriev I.V."/>
        </authorList>
    </citation>
    <scope>NUCLEOTIDE SEQUENCE [LARGE SCALE GENOMIC DNA]</scope>
    <source>
        <strain evidence="5 6">CCE9901</strain>
    </source>
</reference>
<dbReference type="InterPro" id="IPR003094">
    <property type="entry name" value="6Pfruct_kin"/>
</dbReference>
<dbReference type="PRINTS" id="PR00991">
    <property type="entry name" value="6PFRUCTKNASE"/>
</dbReference>
<dbReference type="PROSITE" id="PS00175">
    <property type="entry name" value="PG_MUTASE"/>
    <property type="match status" value="1"/>
</dbReference>
<dbReference type="GO" id="GO:0006000">
    <property type="term" value="P:fructose metabolic process"/>
    <property type="evidence" value="ECO:0007669"/>
    <property type="project" value="InterPro"/>
</dbReference>
<dbReference type="FunFam" id="3.40.50.300:FF:000644">
    <property type="entry name" value="GpmB, Fructose-2,6-bisphosphatase"/>
    <property type="match status" value="1"/>
</dbReference>
<dbReference type="GO" id="GO:0006003">
    <property type="term" value="P:fructose 2,6-bisphosphate metabolic process"/>
    <property type="evidence" value="ECO:0007669"/>
    <property type="project" value="InterPro"/>
</dbReference>
<keyword evidence="1" id="KW-0547">Nucleotide-binding</keyword>
<dbReference type="Gene3D" id="3.40.50.300">
    <property type="entry name" value="P-loop containing nucleotide triphosphate hydrolases"/>
    <property type="match status" value="1"/>
</dbReference>
<keyword evidence="2" id="KW-0067">ATP-binding</keyword>
<dbReference type="SUPFAM" id="SSF52540">
    <property type="entry name" value="P-loop containing nucleoside triphosphate hydrolases"/>
    <property type="match status" value="1"/>
</dbReference>
<dbReference type="GeneID" id="4999561"/>
<dbReference type="InterPro" id="IPR013078">
    <property type="entry name" value="His_Pase_superF_clade-1"/>
</dbReference>
<feature type="domain" description="6-phosphofructo-2-kinase" evidence="4">
    <location>
        <begin position="58"/>
        <end position="279"/>
    </location>
</feature>
<dbReference type="InterPro" id="IPR027417">
    <property type="entry name" value="P-loop_NTPase"/>
</dbReference>
<dbReference type="GO" id="GO:0003873">
    <property type="term" value="F:6-phosphofructo-2-kinase activity"/>
    <property type="evidence" value="ECO:0007669"/>
    <property type="project" value="InterPro"/>
</dbReference>
<evidence type="ECO:0000256" key="2">
    <source>
        <dbReference type="ARBA" id="ARBA00022840"/>
    </source>
</evidence>
<dbReference type="EMBL" id="CP000581">
    <property type="protein sequence ID" value="ABO94002.1"/>
    <property type="molecule type" value="Genomic_DNA"/>
</dbReference>
<dbReference type="InterPro" id="IPR013079">
    <property type="entry name" value="6Phosfructo_kin"/>
</dbReference>
<dbReference type="AlphaFoldDB" id="A4RQC4"/>
<proteinExistence type="predicted"/>
<dbReference type="KEGG" id="olu:OSTLU_40330"/>
<dbReference type="PANTHER" id="PTHR10606:SF44">
    <property type="entry name" value="6-PHOSPHOFRUCTO 2-KINASE_FRUCTOSE 2,6-BISPHOSPHATASE LONG FORM"/>
    <property type="match status" value="1"/>
</dbReference>
<sequence length="506" mass="57790">MGKQTSTSAPEERSATAKYAGGFPQTFGDFKDQFVTAENPTPQSIPPPKYGDQGIIGEKHVLIMVGLPARGKTHMAKRLCQYLRFFHGANTRVFNVGEYRRRDAGVGQTADYFTKENEEQRMKFARAALKDMIDFLFQEDSMSFLEQRGVDSGRVAIFDATNSTRERRRWLIEQIGTLPLKVLFIESICTDEAVVEKNVRMAKINNCDYSGVMTEEQAFKDFMQRVRNYEKEYEPMGSDDEVDLSFIKLIDCGRRVEFNRVHGFLLGRVAQFLSNMHATTCSIYLSRHGQSEYNSHGKIGGDSGLTPMGEAYAQKLAEFADRVITRDPENGEARPVRLWTSSLQRTKLTARHLKHDKVKTGGGKDWIQMAPRVLRNLDEIYAGVCDGMTYEEIRAAYPREYELRRQNKLSYRYPRGESYLDVIARLDPLVQELESYREDVLIVGHQGVLRLIYAYFAGLDRDEAATLSIPLNTVIKLTPRTHDCIEERVLLHDPSENQEPIDPPSY</sequence>
<dbReference type="OMA" id="RWIQERC"/>
<dbReference type="HOGENOM" id="CLU_006383_0_1_1"/>
<dbReference type="InterPro" id="IPR029033">
    <property type="entry name" value="His_PPase_superfam"/>
</dbReference>
<evidence type="ECO:0000256" key="3">
    <source>
        <dbReference type="SAM" id="MobiDB-lite"/>
    </source>
</evidence>
<dbReference type="InterPro" id="IPR001345">
    <property type="entry name" value="PG/BPGM_mutase_AS"/>
</dbReference>
<dbReference type="SUPFAM" id="SSF53254">
    <property type="entry name" value="Phosphoglycerate mutase-like"/>
    <property type="match status" value="1"/>
</dbReference>
<dbReference type="OrthoDB" id="267323at2759"/>
<dbReference type="CDD" id="cd07067">
    <property type="entry name" value="HP_PGM_like"/>
    <property type="match status" value="1"/>
</dbReference>
<dbReference type="PIRSF" id="PIRSF000709">
    <property type="entry name" value="6PFK_2-Ptase"/>
    <property type="match status" value="1"/>
</dbReference>
<feature type="region of interest" description="Disordered" evidence="3">
    <location>
        <begin position="1"/>
        <end position="25"/>
    </location>
</feature>
<dbReference type="Gramene" id="ABO94002">
    <property type="protein sequence ID" value="ABO94002"/>
    <property type="gene ID" value="OSTLU_40330"/>
</dbReference>
<evidence type="ECO:0000259" key="4">
    <source>
        <dbReference type="Pfam" id="PF01591"/>
    </source>
</evidence>
<evidence type="ECO:0000313" key="5">
    <source>
        <dbReference type="EMBL" id="ABO94002.1"/>
    </source>
</evidence>
<dbReference type="GO" id="GO:0004331">
    <property type="term" value="F:fructose-2,6-bisphosphate 2-phosphatase activity"/>
    <property type="evidence" value="ECO:0007669"/>
    <property type="project" value="TreeGrafter"/>
</dbReference>
<accession>A4RQC4</accession>
<keyword evidence="6" id="KW-1185">Reference proteome</keyword>
<dbReference type="Gene3D" id="3.40.50.1240">
    <property type="entry name" value="Phosphoglycerate mutase-like"/>
    <property type="match status" value="1"/>
</dbReference>
<dbReference type="GO" id="GO:0005524">
    <property type="term" value="F:ATP binding"/>
    <property type="evidence" value="ECO:0007669"/>
    <property type="project" value="UniProtKB-KW"/>
</dbReference>
<organism evidence="5 6">
    <name type="scientific">Ostreococcus lucimarinus (strain CCE9901)</name>
    <dbReference type="NCBI Taxonomy" id="436017"/>
    <lineage>
        <taxon>Eukaryota</taxon>
        <taxon>Viridiplantae</taxon>
        <taxon>Chlorophyta</taxon>
        <taxon>Mamiellophyceae</taxon>
        <taxon>Mamiellales</taxon>
        <taxon>Bathycoccaceae</taxon>
        <taxon>Ostreococcus</taxon>
    </lineage>
</organism>
<dbReference type="PANTHER" id="PTHR10606">
    <property type="entry name" value="6-PHOSPHOFRUCTO-2-KINASE/FRUCTOSE-2,6-BISPHOSPHATASE"/>
    <property type="match status" value="1"/>
</dbReference>
<dbReference type="SMART" id="SM00855">
    <property type="entry name" value="PGAM"/>
    <property type="match status" value="1"/>
</dbReference>
<name>A4RQC4_OSTLU</name>
<gene>
    <name evidence="5" type="ORF">OSTLU_40330</name>
</gene>